<gene>
    <name evidence="3" type="ORF">ACFFJ3_20390</name>
</gene>
<evidence type="ECO:0000313" key="3">
    <source>
        <dbReference type="EMBL" id="MFC0228824.1"/>
    </source>
</evidence>
<name>A0ABV6EJF8_9GAMM</name>
<evidence type="ECO:0000259" key="2">
    <source>
        <dbReference type="Pfam" id="PF24223"/>
    </source>
</evidence>
<sequence length="270" mass="28674">MKKIIALMLLFFYESCLAAQVYPKTWEFRVIGGDPPTYSLNYSWGTNYSINNNSTVNYYGTSYSYGLRMRYTLPGSPNIWLLQGQNTIRYVPVVYGDTWNSLNDKFISTYGANGSVSVINSASGKIPDKFGICIGIWNNSNSTLQDSPPGVDACPEPTTTPPVVTSCDASASASINHGGLSPEQVSGNVASTSIVVTCTRPATALITSSVSSLYLGNNIYSTISIDGKQAGNSISLPQGASNHIISSRLSTTAALAGSFGGSLVLTLNIQ</sequence>
<accession>A0ABV6EJF8</accession>
<protein>
    <recommendedName>
        <fullName evidence="2">Fimbrial adhesin MrpH C-terminal domain-containing protein</fullName>
    </recommendedName>
</protein>
<comment type="caution">
    <text evidence="3">The sequence shown here is derived from an EMBL/GenBank/DDBJ whole genome shotgun (WGS) entry which is preliminary data.</text>
</comment>
<keyword evidence="1" id="KW-0732">Signal</keyword>
<dbReference type="InterPro" id="IPR057010">
    <property type="entry name" value="MrpH_C"/>
</dbReference>
<feature type="domain" description="Fimbrial adhesin MrpH C-terminal" evidence="2">
    <location>
        <begin position="170"/>
        <end position="267"/>
    </location>
</feature>
<dbReference type="InterPro" id="IPR036937">
    <property type="entry name" value="Adhesion_dom_fimbrial_sf"/>
</dbReference>
<dbReference type="Pfam" id="PF24223">
    <property type="entry name" value="MrpH_C"/>
    <property type="match status" value="1"/>
</dbReference>
<keyword evidence="4" id="KW-1185">Reference proteome</keyword>
<feature type="chain" id="PRO_5047066461" description="Fimbrial adhesin MrpH C-terminal domain-containing protein" evidence="1">
    <location>
        <begin position="19"/>
        <end position="270"/>
    </location>
</feature>
<evidence type="ECO:0000256" key="1">
    <source>
        <dbReference type="SAM" id="SignalP"/>
    </source>
</evidence>
<proteinExistence type="predicted"/>
<reference evidence="3 4" key="1">
    <citation type="submission" date="2024-09" db="EMBL/GenBank/DDBJ databases">
        <authorList>
            <person name="Sun Q."/>
            <person name="Mori K."/>
        </authorList>
    </citation>
    <scope>NUCLEOTIDE SEQUENCE [LARGE SCALE GENOMIC DNA]</scope>
    <source>
        <strain evidence="3 4">CCM 8626</strain>
    </source>
</reference>
<evidence type="ECO:0000313" key="4">
    <source>
        <dbReference type="Proteomes" id="UP001589792"/>
    </source>
</evidence>
<dbReference type="EMBL" id="JBHLXG010000026">
    <property type="protein sequence ID" value="MFC0228824.1"/>
    <property type="molecule type" value="Genomic_DNA"/>
</dbReference>
<organism evidence="3 4">
    <name type="scientific">Serratia aquatilis</name>
    <dbReference type="NCBI Taxonomy" id="1737515"/>
    <lineage>
        <taxon>Bacteria</taxon>
        <taxon>Pseudomonadati</taxon>
        <taxon>Pseudomonadota</taxon>
        <taxon>Gammaproteobacteria</taxon>
        <taxon>Enterobacterales</taxon>
        <taxon>Yersiniaceae</taxon>
        <taxon>Serratia</taxon>
    </lineage>
</organism>
<dbReference type="Gene3D" id="2.60.40.1090">
    <property type="entry name" value="Fimbrial-type adhesion domain"/>
    <property type="match status" value="1"/>
</dbReference>
<dbReference type="RefSeq" id="WP_380678885.1">
    <property type="nucleotide sequence ID" value="NZ_CP173186.1"/>
</dbReference>
<dbReference type="Proteomes" id="UP001589792">
    <property type="component" value="Unassembled WGS sequence"/>
</dbReference>
<feature type="signal peptide" evidence="1">
    <location>
        <begin position="1"/>
        <end position="18"/>
    </location>
</feature>